<name>A0A6B9G107_PANCY</name>
<dbReference type="InterPro" id="IPR000594">
    <property type="entry name" value="ThiF_NAD_FAD-bd"/>
</dbReference>
<dbReference type="RefSeq" id="WP_208716320.1">
    <property type="nucleotide sequence ID" value="NZ_CP024768.1"/>
</dbReference>
<protein>
    <recommendedName>
        <fullName evidence="1">THIF-type NAD/FAD binding fold domain-containing protein</fullName>
    </recommendedName>
</protein>
<reference evidence="2 3" key="1">
    <citation type="submission" date="2017-11" db="EMBL/GenBank/DDBJ databases">
        <title>Genome sequence of Pantoea cypripedii NE1.</title>
        <authorList>
            <person name="Nascimento F.X."/>
        </authorList>
    </citation>
    <scope>NUCLEOTIDE SEQUENCE [LARGE SCALE GENOMIC DNA]</scope>
    <source>
        <strain evidence="2 3">NE1</strain>
    </source>
</reference>
<evidence type="ECO:0000259" key="1">
    <source>
        <dbReference type="Pfam" id="PF00899"/>
    </source>
</evidence>
<dbReference type="InterPro" id="IPR045886">
    <property type="entry name" value="ThiF/MoeB/HesA"/>
</dbReference>
<dbReference type="PANTHER" id="PTHR10953:SF102">
    <property type="entry name" value="ADENYLYLTRANSFERASE AND SULFURTRANSFERASE MOCS3"/>
    <property type="match status" value="1"/>
</dbReference>
<dbReference type="Proteomes" id="UP000502005">
    <property type="component" value="Chromosome"/>
</dbReference>
<evidence type="ECO:0000313" key="3">
    <source>
        <dbReference type="Proteomes" id="UP000502005"/>
    </source>
</evidence>
<sequence length="341" mass="38377">MKIQLNRSLPLRYDTINKKIVAGQTFHDLIEIDDSPAFLCDLLDDLNIGEELETVLEKYKGVAEEASYDINEIIERLFEEKIITNVWQPDRYDRHRLFFEMSNINHENAMLALSNAIVGIMGAGGIGSNIAMLLAAAGVGNLMISDGDLIEESNLTRSTIFNEEQIGLLKVDALKKNISERNSLSHIETLPLLLSEENINDFNSFFSRCDIIVLSADPGNVFELISMFHECNNIPVINAGYLGRLGLVGPMMNATSKPGFKDLYIRDCEENRNGKVCLNRRYQAPSYGPLNYLVASICSHEVIRYLSTGSNCVCSKRLLINPDNYDVLFYDYEKAIDNDKL</sequence>
<dbReference type="GO" id="GO:0016779">
    <property type="term" value="F:nucleotidyltransferase activity"/>
    <property type="evidence" value="ECO:0007669"/>
    <property type="project" value="TreeGrafter"/>
</dbReference>
<dbReference type="GO" id="GO:0042292">
    <property type="term" value="F:URM1 activating enzyme activity"/>
    <property type="evidence" value="ECO:0007669"/>
    <property type="project" value="TreeGrafter"/>
</dbReference>
<proteinExistence type="predicted"/>
<feature type="domain" description="THIF-type NAD/FAD binding fold" evidence="1">
    <location>
        <begin position="103"/>
        <end position="309"/>
    </location>
</feature>
<evidence type="ECO:0000313" key="2">
    <source>
        <dbReference type="EMBL" id="QGY30392.1"/>
    </source>
</evidence>
<dbReference type="Gene3D" id="3.40.50.720">
    <property type="entry name" value="NAD(P)-binding Rossmann-like Domain"/>
    <property type="match status" value="1"/>
</dbReference>
<dbReference type="Pfam" id="PF00899">
    <property type="entry name" value="ThiF"/>
    <property type="match status" value="1"/>
</dbReference>
<dbReference type="InterPro" id="IPR035985">
    <property type="entry name" value="Ubiquitin-activating_enz"/>
</dbReference>
<dbReference type="EMBL" id="CP024768">
    <property type="protein sequence ID" value="QGY30392.1"/>
    <property type="molecule type" value="Genomic_DNA"/>
</dbReference>
<dbReference type="SUPFAM" id="SSF69572">
    <property type="entry name" value="Activating enzymes of the ubiquitin-like proteins"/>
    <property type="match status" value="1"/>
</dbReference>
<dbReference type="GO" id="GO:0004792">
    <property type="term" value="F:thiosulfate-cyanide sulfurtransferase activity"/>
    <property type="evidence" value="ECO:0007669"/>
    <property type="project" value="TreeGrafter"/>
</dbReference>
<gene>
    <name evidence="2" type="ORF">CUN67_16240</name>
</gene>
<organism evidence="2 3">
    <name type="scientific">Pantoea cypripedii</name>
    <name type="common">Pectobacterium cypripedii</name>
    <name type="synonym">Erwinia cypripedii</name>
    <dbReference type="NCBI Taxonomy" id="55209"/>
    <lineage>
        <taxon>Bacteria</taxon>
        <taxon>Pseudomonadati</taxon>
        <taxon>Pseudomonadota</taxon>
        <taxon>Gammaproteobacteria</taxon>
        <taxon>Enterobacterales</taxon>
        <taxon>Erwiniaceae</taxon>
        <taxon>Pantoea</taxon>
    </lineage>
</organism>
<dbReference type="AlphaFoldDB" id="A0A6B9G107"/>
<accession>A0A6B9G107</accession>
<dbReference type="PANTHER" id="PTHR10953">
    <property type="entry name" value="UBIQUITIN-ACTIVATING ENZYME E1"/>
    <property type="match status" value="1"/>
</dbReference>
<dbReference type="GO" id="GO:0005737">
    <property type="term" value="C:cytoplasm"/>
    <property type="evidence" value="ECO:0007669"/>
    <property type="project" value="TreeGrafter"/>
</dbReference>